<evidence type="ECO:0000313" key="2">
    <source>
        <dbReference type="Proteomes" id="UP001055879"/>
    </source>
</evidence>
<organism evidence="1 2">
    <name type="scientific">Arctium lappa</name>
    <name type="common">Greater burdock</name>
    <name type="synonym">Lappa major</name>
    <dbReference type="NCBI Taxonomy" id="4217"/>
    <lineage>
        <taxon>Eukaryota</taxon>
        <taxon>Viridiplantae</taxon>
        <taxon>Streptophyta</taxon>
        <taxon>Embryophyta</taxon>
        <taxon>Tracheophyta</taxon>
        <taxon>Spermatophyta</taxon>
        <taxon>Magnoliopsida</taxon>
        <taxon>eudicotyledons</taxon>
        <taxon>Gunneridae</taxon>
        <taxon>Pentapetalae</taxon>
        <taxon>asterids</taxon>
        <taxon>campanulids</taxon>
        <taxon>Asterales</taxon>
        <taxon>Asteraceae</taxon>
        <taxon>Carduoideae</taxon>
        <taxon>Cardueae</taxon>
        <taxon>Arctiinae</taxon>
        <taxon>Arctium</taxon>
    </lineage>
</organism>
<reference evidence="1 2" key="2">
    <citation type="journal article" date="2022" name="Mol. Ecol. Resour.">
        <title>The genomes of chicory, endive, great burdock and yacon provide insights into Asteraceae paleo-polyploidization history and plant inulin production.</title>
        <authorList>
            <person name="Fan W."/>
            <person name="Wang S."/>
            <person name="Wang H."/>
            <person name="Wang A."/>
            <person name="Jiang F."/>
            <person name="Liu H."/>
            <person name="Zhao H."/>
            <person name="Xu D."/>
            <person name="Zhang Y."/>
        </authorList>
    </citation>
    <scope>NUCLEOTIDE SEQUENCE [LARGE SCALE GENOMIC DNA]</scope>
    <source>
        <strain evidence="2">cv. Niubang</strain>
    </source>
</reference>
<gene>
    <name evidence="1" type="ORF">L6452_15591</name>
</gene>
<reference evidence="2" key="1">
    <citation type="journal article" date="2022" name="Mol. Ecol. Resour.">
        <title>The genomes of chicory, endive, great burdock and yacon provide insights into Asteraceae palaeo-polyploidization history and plant inulin production.</title>
        <authorList>
            <person name="Fan W."/>
            <person name="Wang S."/>
            <person name="Wang H."/>
            <person name="Wang A."/>
            <person name="Jiang F."/>
            <person name="Liu H."/>
            <person name="Zhao H."/>
            <person name="Xu D."/>
            <person name="Zhang Y."/>
        </authorList>
    </citation>
    <scope>NUCLEOTIDE SEQUENCE [LARGE SCALE GENOMIC DNA]</scope>
    <source>
        <strain evidence="2">cv. Niubang</strain>
    </source>
</reference>
<keyword evidence="2" id="KW-1185">Reference proteome</keyword>
<protein>
    <submittedName>
        <fullName evidence="1">Uncharacterized protein</fullName>
    </submittedName>
</protein>
<name>A0ACB9CP36_ARCLA</name>
<dbReference type="Proteomes" id="UP001055879">
    <property type="component" value="Linkage Group LG04"/>
</dbReference>
<sequence length="146" mass="17262">MEKRFSFFFIFFTVFLYVIISSVADSCTLSNSYSVIIVNEVNSIRSGVGFCESKDNRIDGKDLNYNESLAWSFCANQKTVFKCKFFMGGSKYQNFVVYDHTIGDQCEESPKRDRWRCTWLIRNDGFYFVNRKNGRQDIKKYDWITQ</sequence>
<dbReference type="EMBL" id="CM042050">
    <property type="protein sequence ID" value="KAI3736059.1"/>
    <property type="molecule type" value="Genomic_DNA"/>
</dbReference>
<comment type="caution">
    <text evidence="1">The sequence shown here is derived from an EMBL/GenBank/DDBJ whole genome shotgun (WGS) entry which is preliminary data.</text>
</comment>
<accession>A0ACB9CP36</accession>
<proteinExistence type="predicted"/>
<evidence type="ECO:0000313" key="1">
    <source>
        <dbReference type="EMBL" id="KAI3736059.1"/>
    </source>
</evidence>